<keyword evidence="1" id="KW-0812">Transmembrane</keyword>
<sequence>MGDSKEGNKMKQLSTFMMVLLLTACSSQKSRYQQLITALEKTKQATFLKDSLQSKSSTINATLQQVKEGMVLEMDELFYWHPDSGLQQQPGYIKVKVYKSSSKDSLVKQSHQQQSSTVKAQQQEQELLKKSTTKTLEKEVERKGSFTGILLAMIFLGLVVLGLWCKLKT</sequence>
<evidence type="ECO:0000313" key="3">
    <source>
        <dbReference type="Proteomes" id="UP000323653"/>
    </source>
</evidence>
<keyword evidence="1" id="KW-0472">Membrane</keyword>
<dbReference type="AlphaFoldDB" id="A0A5C0VPB3"/>
<gene>
    <name evidence="2" type="ORF">FYC62_14615</name>
</gene>
<feature type="transmembrane region" description="Helical" evidence="1">
    <location>
        <begin position="146"/>
        <end position="165"/>
    </location>
</feature>
<name>A0A5C0VPB3_9SPHI</name>
<proteinExistence type="predicted"/>
<dbReference type="Proteomes" id="UP000323653">
    <property type="component" value="Chromosome"/>
</dbReference>
<evidence type="ECO:0000313" key="2">
    <source>
        <dbReference type="EMBL" id="QEK52754.1"/>
    </source>
</evidence>
<reference evidence="2 3" key="1">
    <citation type="submission" date="2019-08" db="EMBL/GenBank/DDBJ databases">
        <title>Pedobacter sp. nov., isolated from Han river, South Korea.</title>
        <authorList>
            <person name="Lee D.-H."/>
            <person name="Kim Y.-S."/>
            <person name="Hwang E.-M."/>
            <person name="Le Tran T.C."/>
            <person name="Cha C.-J."/>
        </authorList>
    </citation>
    <scope>NUCLEOTIDE SEQUENCE [LARGE SCALE GENOMIC DNA]</scope>
    <source>
        <strain evidence="2 3">CJ43</strain>
    </source>
</reference>
<protein>
    <recommendedName>
        <fullName evidence="4">Lipoprotein</fullName>
    </recommendedName>
</protein>
<organism evidence="2 3">
    <name type="scientific">Pedobacter aquae</name>
    <dbReference type="NCBI Taxonomy" id="2605747"/>
    <lineage>
        <taxon>Bacteria</taxon>
        <taxon>Pseudomonadati</taxon>
        <taxon>Bacteroidota</taxon>
        <taxon>Sphingobacteriia</taxon>
        <taxon>Sphingobacteriales</taxon>
        <taxon>Sphingobacteriaceae</taxon>
        <taxon>Pedobacter</taxon>
    </lineage>
</organism>
<evidence type="ECO:0000256" key="1">
    <source>
        <dbReference type="SAM" id="Phobius"/>
    </source>
</evidence>
<evidence type="ECO:0008006" key="4">
    <source>
        <dbReference type="Google" id="ProtNLM"/>
    </source>
</evidence>
<accession>A0A5C0VPB3</accession>
<dbReference type="EMBL" id="CP043329">
    <property type="protein sequence ID" value="QEK52754.1"/>
    <property type="molecule type" value="Genomic_DNA"/>
</dbReference>
<keyword evidence="1" id="KW-1133">Transmembrane helix</keyword>
<dbReference type="PROSITE" id="PS51257">
    <property type="entry name" value="PROKAR_LIPOPROTEIN"/>
    <property type="match status" value="1"/>
</dbReference>
<dbReference type="KEGG" id="pej:FYC62_14615"/>
<keyword evidence="3" id="KW-1185">Reference proteome</keyword>